<reference evidence="3 4" key="1">
    <citation type="submission" date="2018-07" db="EMBL/GenBank/DDBJ databases">
        <title>Genome sequencing of oomycete isolates from Chile give support for New Zealand origin for Phytophthora kernoviae and make available the first Nothophytophthora sp. genome.</title>
        <authorList>
            <person name="Studholme D.J."/>
            <person name="Sanfuentes E."/>
            <person name="Panda P."/>
            <person name="Hill R."/>
            <person name="Sambles C."/>
            <person name="Grant M."/>
            <person name="Williams N.M."/>
            <person name="Mcdougal R.L."/>
        </authorList>
    </citation>
    <scope>NUCLEOTIDE SEQUENCE [LARGE SCALE GENOMIC DNA]</scope>
    <source>
        <strain evidence="2">Chile6</strain>
        <strain evidence="1">Chile7</strain>
    </source>
</reference>
<protein>
    <submittedName>
        <fullName evidence="2">Uncharacterized protein</fullName>
    </submittedName>
</protein>
<dbReference type="EMBL" id="MBDO02000194">
    <property type="protein sequence ID" value="RLN60320.1"/>
    <property type="molecule type" value="Genomic_DNA"/>
</dbReference>
<comment type="caution">
    <text evidence="2">The sequence shown here is derived from an EMBL/GenBank/DDBJ whole genome shotgun (WGS) entry which is preliminary data.</text>
</comment>
<name>A0A3F2RNN1_9STRA</name>
<evidence type="ECO:0000313" key="4">
    <source>
        <dbReference type="Proteomes" id="UP000284657"/>
    </source>
</evidence>
<dbReference type="PANTHER" id="PTHR37067">
    <property type="entry name" value="PX DOMAIN-CONTAINING PROTEIN"/>
    <property type="match status" value="1"/>
</dbReference>
<sequence length="687" mass="75855">MASPGKKQPKRVARFLEAHEVIYGVRALERCPDTNLVTSVACLFCAAFGREDDPNPDQRKRARTRKYKYWGGPCFRTDNYKSHMVQQHPSVVEVVLGEVLLRPEDWENEESAQILAPFESTIDRRDVKDRQQSVGTAEYRVVIRRVGRFYRVVTLLAAGLSFEQTAVICQPNEQLTSGTIDGDNVGHMARVVIGTNLQTLAMTLHKSWAFSLSLHSVDRRRSGERKPRLFLDVRVRVYWSGKIESFHLLSLPVAVSGSGTSGKVLFDTTSKVLNALNKQWLRKVIGCTVEMGGLAGSGASLEANVKAFGFMRRLEQQALAGLVRVSSARPPLDTLLQRYFDSMLSADGAKWHLQLTTLSAYLQRQQSVGNAEELSSASVPPCPRVSSVSWWNVVGTARWFDNARVPILRLLARTHASVVPLSWWISLKMALVVGTEAVKTREGLQGGYTTLSSQQPDRISTLRLGLAANMGIEGPLPEYQRTALREQSGLSDMIGSSDGAFGVKRQSVAIFVRGLGGWAAEIFEALSAEDRQKIIVTAARRMLELVQGLYCLAEELEVNGNSGNSSLSAFPPVLPKQLAGLHSVDFQEIIRVHRARLVESFSDAQLDMIETQHRELRTAAASEAAVRQLLELGAEDPDASFDCSWAVLRRRWQKLAEFCGCLATVFPCSSGNRASDSFATGTKTQGT</sequence>
<gene>
    <name evidence="1" type="ORF">BBJ29_003300</name>
    <name evidence="2" type="ORF">BBP00_00006063</name>
</gene>
<dbReference type="PANTHER" id="PTHR37067:SF3">
    <property type="entry name" value="PX DOMAIN-CONTAINING PROTEIN"/>
    <property type="match status" value="1"/>
</dbReference>
<dbReference type="EMBL" id="MBAD02001395">
    <property type="protein sequence ID" value="RLN55161.1"/>
    <property type="molecule type" value="Genomic_DNA"/>
</dbReference>
<organism evidence="2 3">
    <name type="scientific">Phytophthora kernoviae</name>
    <dbReference type="NCBI Taxonomy" id="325452"/>
    <lineage>
        <taxon>Eukaryota</taxon>
        <taxon>Sar</taxon>
        <taxon>Stramenopiles</taxon>
        <taxon>Oomycota</taxon>
        <taxon>Peronosporomycetes</taxon>
        <taxon>Peronosporales</taxon>
        <taxon>Peronosporaceae</taxon>
        <taxon>Phytophthora</taxon>
    </lineage>
</organism>
<evidence type="ECO:0000313" key="1">
    <source>
        <dbReference type="EMBL" id="RLN55161.1"/>
    </source>
</evidence>
<evidence type="ECO:0000313" key="3">
    <source>
        <dbReference type="Proteomes" id="UP000277300"/>
    </source>
</evidence>
<evidence type="ECO:0000313" key="2">
    <source>
        <dbReference type="EMBL" id="RLN60320.1"/>
    </source>
</evidence>
<dbReference type="OrthoDB" id="129241at2759"/>
<dbReference type="Proteomes" id="UP000277300">
    <property type="component" value="Unassembled WGS sequence"/>
</dbReference>
<accession>A0A3F2RNN1</accession>
<dbReference type="Proteomes" id="UP000284657">
    <property type="component" value="Unassembled WGS sequence"/>
</dbReference>
<dbReference type="AlphaFoldDB" id="A0A3F2RNN1"/>
<proteinExistence type="predicted"/>